<sequence length="850" mass="93552">MRGLVMLIFVLLFPVVFSDTVNIGAIMTLTAINGQVSTIAMNAVVDDVNSDPHILPGKRLSLSFHDTHYGGFPGIVAGNVTLLILKADIVAVIGPYGSVMAHDAYSNLVNELHVPLLSYTALDPSLSPLQYPYFIQTAPNDLYQMTAVAEMISYFGFREVAAVYTDDDQFRNSIYALGDVFDAAVGDIAIITNRTKVVDFTQPNIESGLVVVIPIKKLDSNAWAFLRPFTPVLWVVTMILFIIIGVVVWILEHGWNEEFRGPPRKQLVTIFWFAWSTLFFSHRENTVSTLGRLVLFVWLFVVLIINSSYTASLTSILTVQQLSSPIRGIEWLISTDERIGFQKLRAGIVAAIVDERPYIDLFLSNNYGFQVVGQEFTKSGWGFVIRTQHTRIHSASIPSGARHGVGSRPHYGQGGFSFKDAVLRNDGSSSRGRKFVAVEQNISLFLKQCFHRSVVGEAIDIPALCNSRIMLAKGGFIDVAISYIGGLRVLLSFKEARQANEFLMAKEDVWKDYLASAFIWSGQDIPFDRIACLKVEGVPFLLRDALVYDKIGEKFDRVVWPSDFSWEESDNSSGCCYVLTKLGRRIEDELDLRWSGSSYPVWVSEEMDSWAPIFQNPEQVMESDSLSSPVGGDADMEEGEIRLSSPQGLTPAPLPAGKLNGLVHEEAGVHGGVDSVHGDVGVAFNAEDPTTVFQDDTRAVSAEEAFCRHVEPSPSTHFRKRARWMRSPQESSPNVGPKKLGFFGPSISPKSVPDLNTSPSVASSVQRVEARVSIVEEFVDDVPETPMPSVWVSSGLGFGGSVGPGNNRSDVDEEVFETIKVGEAIGTVLDAFKDQVGMLDVGDGDYVVNQ</sequence>
<evidence type="ECO:0000313" key="1">
    <source>
        <dbReference type="EMBL" id="KAI3774204.1"/>
    </source>
</evidence>
<comment type="caution">
    <text evidence="1">The sequence shown here is derived from an EMBL/GenBank/DDBJ whole genome shotgun (WGS) entry which is preliminary data.</text>
</comment>
<protein>
    <submittedName>
        <fullName evidence="1">Uncharacterized protein</fullName>
    </submittedName>
</protein>
<reference evidence="1 2" key="2">
    <citation type="journal article" date="2022" name="Mol. Ecol. Resour.">
        <title>The genomes of chicory, endive, great burdock and yacon provide insights into Asteraceae paleo-polyploidization history and plant inulin production.</title>
        <authorList>
            <person name="Fan W."/>
            <person name="Wang S."/>
            <person name="Wang H."/>
            <person name="Wang A."/>
            <person name="Jiang F."/>
            <person name="Liu H."/>
            <person name="Zhao H."/>
            <person name="Xu D."/>
            <person name="Zhang Y."/>
        </authorList>
    </citation>
    <scope>NUCLEOTIDE SEQUENCE [LARGE SCALE GENOMIC DNA]</scope>
    <source>
        <strain evidence="2">cv. Yunnan</strain>
        <tissue evidence="1">Leaves</tissue>
    </source>
</reference>
<dbReference type="EMBL" id="CM042033">
    <property type="protein sequence ID" value="KAI3774204.1"/>
    <property type="molecule type" value="Genomic_DNA"/>
</dbReference>
<keyword evidence="2" id="KW-1185">Reference proteome</keyword>
<gene>
    <name evidence="1" type="ORF">L1987_48749</name>
</gene>
<organism evidence="1 2">
    <name type="scientific">Smallanthus sonchifolius</name>
    <dbReference type="NCBI Taxonomy" id="185202"/>
    <lineage>
        <taxon>Eukaryota</taxon>
        <taxon>Viridiplantae</taxon>
        <taxon>Streptophyta</taxon>
        <taxon>Embryophyta</taxon>
        <taxon>Tracheophyta</taxon>
        <taxon>Spermatophyta</taxon>
        <taxon>Magnoliopsida</taxon>
        <taxon>eudicotyledons</taxon>
        <taxon>Gunneridae</taxon>
        <taxon>Pentapetalae</taxon>
        <taxon>asterids</taxon>
        <taxon>campanulids</taxon>
        <taxon>Asterales</taxon>
        <taxon>Asteraceae</taxon>
        <taxon>Asteroideae</taxon>
        <taxon>Heliantheae alliance</taxon>
        <taxon>Millerieae</taxon>
        <taxon>Smallanthus</taxon>
    </lineage>
</organism>
<accession>A0ACB9FS72</accession>
<reference evidence="2" key="1">
    <citation type="journal article" date="2022" name="Mol. Ecol. Resour.">
        <title>The genomes of chicory, endive, great burdock and yacon provide insights into Asteraceae palaeo-polyploidization history and plant inulin production.</title>
        <authorList>
            <person name="Fan W."/>
            <person name="Wang S."/>
            <person name="Wang H."/>
            <person name="Wang A."/>
            <person name="Jiang F."/>
            <person name="Liu H."/>
            <person name="Zhao H."/>
            <person name="Xu D."/>
            <person name="Zhang Y."/>
        </authorList>
    </citation>
    <scope>NUCLEOTIDE SEQUENCE [LARGE SCALE GENOMIC DNA]</scope>
    <source>
        <strain evidence="2">cv. Yunnan</strain>
    </source>
</reference>
<dbReference type="Proteomes" id="UP001056120">
    <property type="component" value="Linkage Group LG16"/>
</dbReference>
<proteinExistence type="predicted"/>
<evidence type="ECO:0000313" key="2">
    <source>
        <dbReference type="Proteomes" id="UP001056120"/>
    </source>
</evidence>
<name>A0ACB9FS72_9ASTR</name>